<organism evidence="2 3">
    <name type="scientific">candidate division KD3-62 bacterium DG_56</name>
    <dbReference type="NCBI Taxonomy" id="1704032"/>
    <lineage>
        <taxon>Bacteria</taxon>
        <taxon>candidate division KD3-62</taxon>
    </lineage>
</organism>
<proteinExistence type="predicted"/>
<dbReference type="GO" id="GO:0016020">
    <property type="term" value="C:membrane"/>
    <property type="evidence" value="ECO:0007669"/>
    <property type="project" value="TreeGrafter"/>
</dbReference>
<dbReference type="PANTHER" id="PTHR30546:SF57">
    <property type="entry name" value="FLAVODOXIN FAMILY PROTEIN"/>
    <property type="match status" value="1"/>
</dbReference>
<feature type="domain" description="Flavodoxin-like" evidence="1">
    <location>
        <begin position="1"/>
        <end position="145"/>
    </location>
</feature>
<dbReference type="PROSITE" id="PS50902">
    <property type="entry name" value="FLAVODOXIN_LIKE"/>
    <property type="match status" value="1"/>
</dbReference>
<dbReference type="EMBL" id="LIZY01000135">
    <property type="protein sequence ID" value="KPJ62010.1"/>
    <property type="molecule type" value="Genomic_DNA"/>
</dbReference>
<dbReference type="SUPFAM" id="SSF52218">
    <property type="entry name" value="Flavoproteins"/>
    <property type="match status" value="1"/>
</dbReference>
<dbReference type="AlphaFoldDB" id="A0A0S7XHW2"/>
<protein>
    <recommendedName>
        <fullName evidence="1">Flavodoxin-like domain-containing protein</fullName>
    </recommendedName>
</protein>
<dbReference type="GO" id="GO:0010181">
    <property type="term" value="F:FMN binding"/>
    <property type="evidence" value="ECO:0007669"/>
    <property type="project" value="InterPro"/>
</dbReference>
<evidence type="ECO:0000313" key="3">
    <source>
        <dbReference type="Proteomes" id="UP000052020"/>
    </source>
</evidence>
<evidence type="ECO:0000259" key="1">
    <source>
        <dbReference type="PROSITE" id="PS50902"/>
    </source>
</evidence>
<name>A0A0S7XHW2_9BACT</name>
<comment type="caution">
    <text evidence="2">The sequence shown here is derived from an EMBL/GenBank/DDBJ whole genome shotgun (WGS) entry which is preliminary data.</text>
</comment>
<sequence>MARIIAEGAAKVSDVDVTVQAVADTSVDDLLNADGVIMGSPVYYGTMAAELKRLIDESIKYHGKLAGKVGGAFATSANRGGGSETTIMDIVKALMIHGMVVQGIAQGAHYGPVAVGAPDKLAREDCLRYGRQTAELVKRISRRSS</sequence>
<dbReference type="GO" id="GO:0003955">
    <property type="term" value="F:NAD(P)H dehydrogenase (quinone) activity"/>
    <property type="evidence" value="ECO:0007669"/>
    <property type="project" value="TreeGrafter"/>
</dbReference>
<dbReference type="InterPro" id="IPR029039">
    <property type="entry name" value="Flavoprotein-like_sf"/>
</dbReference>
<gene>
    <name evidence="2" type="ORF">AMK68_05450</name>
</gene>
<dbReference type="PANTHER" id="PTHR30546">
    <property type="entry name" value="FLAVODOXIN-RELATED PROTEIN WRBA-RELATED"/>
    <property type="match status" value="1"/>
</dbReference>
<dbReference type="Pfam" id="PF03358">
    <property type="entry name" value="FMN_red"/>
    <property type="match status" value="1"/>
</dbReference>
<dbReference type="Proteomes" id="UP000052020">
    <property type="component" value="Unassembled WGS sequence"/>
</dbReference>
<dbReference type="InterPro" id="IPR008254">
    <property type="entry name" value="Flavodoxin/NO_synth"/>
</dbReference>
<accession>A0A0S7XHW2</accession>
<evidence type="ECO:0000313" key="2">
    <source>
        <dbReference type="EMBL" id="KPJ62010.1"/>
    </source>
</evidence>
<dbReference type="InterPro" id="IPR005025">
    <property type="entry name" value="FMN_Rdtase-like_dom"/>
</dbReference>
<dbReference type="Gene3D" id="3.40.50.360">
    <property type="match status" value="1"/>
</dbReference>
<reference evidence="2 3" key="1">
    <citation type="journal article" date="2015" name="Microbiome">
        <title>Genomic resolution of linkages in carbon, nitrogen, and sulfur cycling among widespread estuary sediment bacteria.</title>
        <authorList>
            <person name="Baker B.J."/>
            <person name="Lazar C.S."/>
            <person name="Teske A.P."/>
            <person name="Dick G.J."/>
        </authorList>
    </citation>
    <scope>NUCLEOTIDE SEQUENCE [LARGE SCALE GENOMIC DNA]</scope>
    <source>
        <strain evidence="2">DG_56</strain>
    </source>
</reference>